<evidence type="ECO:0000313" key="7">
    <source>
        <dbReference type="Proteomes" id="UP000010366"/>
    </source>
</evidence>
<dbReference type="EMBL" id="CP003600">
    <property type="protein sequence ID" value="AFY91408.1"/>
    <property type="molecule type" value="Genomic_DNA"/>
</dbReference>
<dbReference type="GO" id="GO:0000976">
    <property type="term" value="F:transcription cis-regulatory region binding"/>
    <property type="evidence" value="ECO:0007669"/>
    <property type="project" value="TreeGrafter"/>
</dbReference>
<organism evidence="6 7">
    <name type="scientific">Chamaesiphon minutus (strain ATCC 27169 / PCC 6605)</name>
    <dbReference type="NCBI Taxonomy" id="1173020"/>
    <lineage>
        <taxon>Bacteria</taxon>
        <taxon>Bacillati</taxon>
        <taxon>Cyanobacteriota</taxon>
        <taxon>Cyanophyceae</taxon>
        <taxon>Gomontiellales</taxon>
        <taxon>Chamaesiphonaceae</taxon>
        <taxon>Chamaesiphon</taxon>
    </lineage>
</organism>
<sequence>MPRPPKITNEEILAAARQVFLEQGEGGSTVEIAQKAGISEASIFKRFATKQALFLAAIGVSETPQYAKILSSQTPTAEIRSELTEICIQMVGFYQEVMPRVFMMMTQTKSFLPPMVPPPLRDSQLLAGYLDRAISQGYLRSCDSMTVAHTIVGAIQNYSMISTISNKIPFPIPFVLPKVKSIEPKTFVDNLIETLWVGIAPE</sequence>
<dbReference type="STRING" id="1173020.Cha6605_0101"/>
<keyword evidence="7" id="KW-1185">Reference proteome</keyword>
<dbReference type="SUPFAM" id="SSF48498">
    <property type="entry name" value="Tetracyclin repressor-like, C-terminal domain"/>
    <property type="match status" value="1"/>
</dbReference>
<dbReference type="PANTHER" id="PTHR30055">
    <property type="entry name" value="HTH-TYPE TRANSCRIPTIONAL REGULATOR RUTR"/>
    <property type="match status" value="1"/>
</dbReference>
<dbReference type="PRINTS" id="PR00455">
    <property type="entry name" value="HTHTETR"/>
</dbReference>
<evidence type="ECO:0000256" key="4">
    <source>
        <dbReference type="PROSITE-ProRule" id="PRU00335"/>
    </source>
</evidence>
<dbReference type="InterPro" id="IPR050109">
    <property type="entry name" value="HTH-type_TetR-like_transc_reg"/>
</dbReference>
<keyword evidence="2 4" id="KW-0238">DNA-binding</keyword>
<evidence type="ECO:0000313" key="6">
    <source>
        <dbReference type="EMBL" id="AFY91408.1"/>
    </source>
</evidence>
<dbReference type="PATRIC" id="fig|1173020.3.peg.114"/>
<dbReference type="eggNOG" id="COG1309">
    <property type="taxonomic scope" value="Bacteria"/>
</dbReference>
<dbReference type="PROSITE" id="PS50977">
    <property type="entry name" value="HTH_TETR_2"/>
    <property type="match status" value="1"/>
</dbReference>
<dbReference type="HOGENOM" id="CLU_069356_37_0_3"/>
<evidence type="ECO:0000256" key="2">
    <source>
        <dbReference type="ARBA" id="ARBA00023125"/>
    </source>
</evidence>
<dbReference type="SUPFAM" id="SSF46689">
    <property type="entry name" value="Homeodomain-like"/>
    <property type="match status" value="1"/>
</dbReference>
<dbReference type="InterPro" id="IPR036271">
    <property type="entry name" value="Tet_transcr_reg_TetR-rel_C_sf"/>
</dbReference>
<evidence type="ECO:0000256" key="3">
    <source>
        <dbReference type="ARBA" id="ARBA00023163"/>
    </source>
</evidence>
<dbReference type="KEGG" id="cmp:Cha6605_0101"/>
<proteinExistence type="predicted"/>
<dbReference type="PANTHER" id="PTHR30055:SF238">
    <property type="entry name" value="MYCOFACTOCIN BIOSYNTHESIS TRANSCRIPTIONAL REGULATOR MFTR-RELATED"/>
    <property type="match status" value="1"/>
</dbReference>
<accession>K9U9X6</accession>
<gene>
    <name evidence="6" type="ORF">Cha6605_0101</name>
</gene>
<reference evidence="6 7" key="1">
    <citation type="submission" date="2012-05" db="EMBL/GenBank/DDBJ databases">
        <title>Finished chromosome of genome of Chamaesiphon sp. PCC 6605.</title>
        <authorList>
            <consortium name="US DOE Joint Genome Institute"/>
            <person name="Gugger M."/>
            <person name="Coursin T."/>
            <person name="Rippka R."/>
            <person name="Tandeau De Marsac N."/>
            <person name="Huntemann M."/>
            <person name="Wei C.-L."/>
            <person name="Han J."/>
            <person name="Detter J.C."/>
            <person name="Han C."/>
            <person name="Tapia R."/>
            <person name="Chen A."/>
            <person name="Kyrpides N."/>
            <person name="Mavromatis K."/>
            <person name="Markowitz V."/>
            <person name="Szeto E."/>
            <person name="Ivanova N."/>
            <person name="Pagani I."/>
            <person name="Pati A."/>
            <person name="Goodwin L."/>
            <person name="Nordberg H.P."/>
            <person name="Cantor M.N."/>
            <person name="Hua S.X."/>
            <person name="Woyke T."/>
            <person name="Kerfeld C.A."/>
        </authorList>
    </citation>
    <scope>NUCLEOTIDE SEQUENCE [LARGE SCALE GENOMIC DNA]</scope>
    <source>
        <strain evidence="7">ATCC 27169 / PCC 6605</strain>
    </source>
</reference>
<dbReference type="OrthoDB" id="9812993at2"/>
<dbReference type="Pfam" id="PF00440">
    <property type="entry name" value="TetR_N"/>
    <property type="match status" value="1"/>
</dbReference>
<dbReference type="InterPro" id="IPR001647">
    <property type="entry name" value="HTH_TetR"/>
</dbReference>
<protein>
    <submittedName>
        <fullName evidence="6">Transcriptional regulator</fullName>
    </submittedName>
</protein>
<evidence type="ECO:0000256" key="1">
    <source>
        <dbReference type="ARBA" id="ARBA00023015"/>
    </source>
</evidence>
<evidence type="ECO:0000259" key="5">
    <source>
        <dbReference type="PROSITE" id="PS50977"/>
    </source>
</evidence>
<name>K9U9X6_CHAP6</name>
<keyword evidence="1" id="KW-0805">Transcription regulation</keyword>
<dbReference type="Gene3D" id="1.10.357.10">
    <property type="entry name" value="Tetracycline Repressor, domain 2"/>
    <property type="match status" value="1"/>
</dbReference>
<dbReference type="InterPro" id="IPR009057">
    <property type="entry name" value="Homeodomain-like_sf"/>
</dbReference>
<dbReference type="RefSeq" id="WP_015157603.1">
    <property type="nucleotide sequence ID" value="NC_019697.1"/>
</dbReference>
<feature type="DNA-binding region" description="H-T-H motif" evidence="4">
    <location>
        <begin position="28"/>
        <end position="47"/>
    </location>
</feature>
<dbReference type="AlphaFoldDB" id="K9U9X6"/>
<feature type="domain" description="HTH tetR-type" evidence="5">
    <location>
        <begin position="6"/>
        <end position="65"/>
    </location>
</feature>
<dbReference type="Proteomes" id="UP000010366">
    <property type="component" value="Chromosome"/>
</dbReference>
<keyword evidence="3" id="KW-0804">Transcription</keyword>
<dbReference type="GO" id="GO:0003700">
    <property type="term" value="F:DNA-binding transcription factor activity"/>
    <property type="evidence" value="ECO:0007669"/>
    <property type="project" value="TreeGrafter"/>
</dbReference>